<gene>
    <name evidence="27" type="ORF">PVAP13_8NG179701</name>
</gene>
<comment type="catalytic activity">
    <reaction evidence="20">
        <text>L-seryl-[protein] + ATP = O-phospho-L-seryl-[protein] + ADP + H(+)</text>
        <dbReference type="Rhea" id="RHEA:17989"/>
        <dbReference type="Rhea" id="RHEA-COMP:9863"/>
        <dbReference type="Rhea" id="RHEA-COMP:11604"/>
        <dbReference type="ChEBI" id="CHEBI:15378"/>
        <dbReference type="ChEBI" id="CHEBI:29999"/>
        <dbReference type="ChEBI" id="CHEBI:30616"/>
        <dbReference type="ChEBI" id="CHEBI:83421"/>
        <dbReference type="ChEBI" id="CHEBI:456216"/>
        <dbReference type="EC" id="2.7.11.1"/>
    </reaction>
</comment>
<comment type="subcellular location">
    <subcellularLocation>
        <location evidence="1">Cell membrane</location>
        <topology evidence="1">Single-pass membrane protein</topology>
    </subcellularLocation>
    <subcellularLocation>
        <location evidence="2">Endoplasmic reticulum membrane</location>
        <topology evidence="2">Single-pass membrane protein</topology>
    </subcellularLocation>
</comment>
<dbReference type="FunFam" id="1.10.510.10:FF:000358">
    <property type="entry name" value="Putative leucine-rich repeat receptor-like serine/threonine-protein kinase"/>
    <property type="match status" value="1"/>
</dbReference>
<dbReference type="PROSITE" id="PS00107">
    <property type="entry name" value="PROTEIN_KINASE_ATP"/>
    <property type="match status" value="1"/>
</dbReference>
<keyword evidence="5" id="KW-0723">Serine/threonine-protein kinase</keyword>
<keyword evidence="9 25" id="KW-0812">Transmembrane</keyword>
<dbReference type="GO" id="GO:0004674">
    <property type="term" value="F:protein serine/threonine kinase activity"/>
    <property type="evidence" value="ECO:0007669"/>
    <property type="project" value="UniProtKB-KW"/>
</dbReference>
<reference evidence="27" key="1">
    <citation type="submission" date="2020-05" db="EMBL/GenBank/DDBJ databases">
        <title>WGS assembly of Panicum virgatum.</title>
        <authorList>
            <person name="Lovell J.T."/>
            <person name="Jenkins J."/>
            <person name="Shu S."/>
            <person name="Juenger T.E."/>
            <person name="Schmutz J."/>
        </authorList>
    </citation>
    <scope>NUCLEOTIDE SEQUENCE</scope>
    <source>
        <strain evidence="27">AP13</strain>
    </source>
</reference>
<evidence type="ECO:0000256" key="6">
    <source>
        <dbReference type="ARBA" id="ARBA00022553"/>
    </source>
</evidence>
<evidence type="ECO:0000313" key="27">
    <source>
        <dbReference type="EMBL" id="KAG2558277.1"/>
    </source>
</evidence>
<dbReference type="InterPro" id="IPR000719">
    <property type="entry name" value="Prot_kinase_dom"/>
</dbReference>
<keyword evidence="12 24" id="KW-0547">Nucleotide-binding</keyword>
<dbReference type="PANTHER" id="PTHR27008">
    <property type="entry name" value="OS04G0122200 PROTEIN"/>
    <property type="match status" value="1"/>
</dbReference>
<dbReference type="FunFam" id="3.80.10.10:FF:000095">
    <property type="entry name" value="LRR receptor-like serine/threonine-protein kinase GSO1"/>
    <property type="match status" value="1"/>
</dbReference>
<evidence type="ECO:0000313" key="28">
    <source>
        <dbReference type="Proteomes" id="UP000823388"/>
    </source>
</evidence>
<evidence type="ECO:0000256" key="20">
    <source>
        <dbReference type="ARBA" id="ARBA00048679"/>
    </source>
</evidence>
<evidence type="ECO:0000256" key="7">
    <source>
        <dbReference type="ARBA" id="ARBA00022614"/>
    </source>
</evidence>
<keyword evidence="8" id="KW-0808">Transferase</keyword>
<protein>
    <recommendedName>
        <fullName evidence="23">Receptor kinase-like protein Xa21</fullName>
        <ecNumber evidence="3">2.7.11.1</ecNumber>
    </recommendedName>
</protein>
<dbReference type="GO" id="GO:0005524">
    <property type="term" value="F:ATP binding"/>
    <property type="evidence" value="ECO:0007669"/>
    <property type="project" value="UniProtKB-UniRule"/>
</dbReference>
<dbReference type="InterPro" id="IPR001245">
    <property type="entry name" value="Ser-Thr/Tyr_kinase_cat_dom"/>
</dbReference>
<dbReference type="InterPro" id="IPR003591">
    <property type="entry name" value="Leu-rich_rpt_typical-subtyp"/>
</dbReference>
<keyword evidence="7" id="KW-0433">Leucine-rich repeat</keyword>
<dbReference type="Pfam" id="PF07714">
    <property type="entry name" value="PK_Tyr_Ser-Thr"/>
    <property type="match status" value="1"/>
</dbReference>
<dbReference type="EC" id="2.7.11.1" evidence="3"/>
<keyword evidence="15 25" id="KW-1133">Transmembrane helix</keyword>
<keyword evidence="16 25" id="KW-0472">Membrane</keyword>
<comment type="catalytic activity">
    <reaction evidence="19">
        <text>L-threonyl-[protein] + ATP = O-phospho-L-threonyl-[protein] + ADP + H(+)</text>
        <dbReference type="Rhea" id="RHEA:46608"/>
        <dbReference type="Rhea" id="RHEA-COMP:11060"/>
        <dbReference type="Rhea" id="RHEA-COMP:11605"/>
        <dbReference type="ChEBI" id="CHEBI:15378"/>
        <dbReference type="ChEBI" id="CHEBI:30013"/>
        <dbReference type="ChEBI" id="CHEBI:30616"/>
        <dbReference type="ChEBI" id="CHEBI:61977"/>
        <dbReference type="ChEBI" id="CHEBI:456216"/>
        <dbReference type="EC" id="2.7.11.1"/>
    </reaction>
</comment>
<name>A0A8T0P7X0_PANVG</name>
<evidence type="ECO:0000256" key="14">
    <source>
        <dbReference type="ARBA" id="ARBA00022840"/>
    </source>
</evidence>
<evidence type="ECO:0000256" key="2">
    <source>
        <dbReference type="ARBA" id="ARBA00004389"/>
    </source>
</evidence>
<comment type="function">
    <text evidence="22">The processed protein kinase Xa21 chain released by protein cleavage after X.oryzae pv. oryzae protein Ax21 detection translocates into the nucleus where it can bind and regulate WRKY62, a transcription factor. Confers resistance to the bacterial pathogen X.oryzae pv. oryzae (Xoo).</text>
</comment>
<dbReference type="InterPro" id="IPR011009">
    <property type="entry name" value="Kinase-like_dom_sf"/>
</dbReference>
<organism evidence="27 28">
    <name type="scientific">Panicum virgatum</name>
    <name type="common">Blackwell switchgrass</name>
    <dbReference type="NCBI Taxonomy" id="38727"/>
    <lineage>
        <taxon>Eukaryota</taxon>
        <taxon>Viridiplantae</taxon>
        <taxon>Streptophyta</taxon>
        <taxon>Embryophyta</taxon>
        <taxon>Tracheophyta</taxon>
        <taxon>Spermatophyta</taxon>
        <taxon>Magnoliopsida</taxon>
        <taxon>Liliopsida</taxon>
        <taxon>Poales</taxon>
        <taxon>Poaceae</taxon>
        <taxon>PACMAD clade</taxon>
        <taxon>Panicoideae</taxon>
        <taxon>Panicodae</taxon>
        <taxon>Paniceae</taxon>
        <taxon>Panicinae</taxon>
        <taxon>Panicum</taxon>
        <taxon>Panicum sect. Hiantes</taxon>
    </lineage>
</organism>
<keyword evidence="13" id="KW-0418">Kinase</keyword>
<dbReference type="PROSITE" id="PS50011">
    <property type="entry name" value="PROTEIN_KINASE_DOM"/>
    <property type="match status" value="1"/>
</dbReference>
<evidence type="ECO:0000256" key="18">
    <source>
        <dbReference type="ARBA" id="ARBA00023180"/>
    </source>
</evidence>
<evidence type="ECO:0000256" key="17">
    <source>
        <dbReference type="ARBA" id="ARBA00023170"/>
    </source>
</evidence>
<accession>A0A8T0P7X0</accession>
<comment type="caution">
    <text evidence="27">The sequence shown here is derived from an EMBL/GenBank/DDBJ whole genome shotgun (WGS) entry which is preliminary data.</text>
</comment>
<dbReference type="Proteomes" id="UP000823388">
    <property type="component" value="Chromosome 8N"/>
</dbReference>
<evidence type="ECO:0000256" key="23">
    <source>
        <dbReference type="ARBA" id="ARBA00072040"/>
    </source>
</evidence>
<keyword evidence="14 24" id="KW-0067">ATP-binding</keyword>
<dbReference type="GO" id="GO:0005789">
    <property type="term" value="C:endoplasmic reticulum membrane"/>
    <property type="evidence" value="ECO:0007669"/>
    <property type="project" value="UniProtKB-SubCell"/>
</dbReference>
<evidence type="ECO:0000256" key="11">
    <source>
        <dbReference type="ARBA" id="ARBA00022737"/>
    </source>
</evidence>
<dbReference type="EMBL" id="CM029052">
    <property type="protein sequence ID" value="KAG2558277.1"/>
    <property type="molecule type" value="Genomic_DNA"/>
</dbReference>
<evidence type="ECO:0000256" key="1">
    <source>
        <dbReference type="ARBA" id="ARBA00004162"/>
    </source>
</evidence>
<evidence type="ECO:0000259" key="26">
    <source>
        <dbReference type="PROSITE" id="PS50011"/>
    </source>
</evidence>
<dbReference type="SMART" id="SM00369">
    <property type="entry name" value="LRR_TYP"/>
    <property type="match status" value="3"/>
</dbReference>
<feature type="transmembrane region" description="Helical" evidence="25">
    <location>
        <begin position="395"/>
        <end position="418"/>
    </location>
</feature>
<evidence type="ECO:0000256" key="15">
    <source>
        <dbReference type="ARBA" id="ARBA00022989"/>
    </source>
</evidence>
<comment type="function">
    <text evidence="21">Receptor kinase that detects X.oryzae pv. oryzae protein Ax21 to promote innate immunity. Following X.oryzae pv. oryzae protein Ax21 detection, undergoes cleavage, releasing the processed protein kinase Xa21 chain.</text>
</comment>
<dbReference type="SMART" id="SM00220">
    <property type="entry name" value="S_TKc"/>
    <property type="match status" value="1"/>
</dbReference>
<dbReference type="InterPro" id="IPR051809">
    <property type="entry name" value="Plant_receptor-like_S/T_kinase"/>
</dbReference>
<dbReference type="Gene3D" id="3.30.200.20">
    <property type="entry name" value="Phosphorylase Kinase, domain 1"/>
    <property type="match status" value="1"/>
</dbReference>
<feature type="domain" description="Protein kinase" evidence="26">
    <location>
        <begin position="450"/>
        <end position="755"/>
    </location>
</feature>
<evidence type="ECO:0000256" key="19">
    <source>
        <dbReference type="ARBA" id="ARBA00047899"/>
    </source>
</evidence>
<dbReference type="PROSITE" id="PS00108">
    <property type="entry name" value="PROTEIN_KINASE_ST"/>
    <property type="match status" value="1"/>
</dbReference>
<feature type="binding site" evidence="24">
    <location>
        <position position="483"/>
    </location>
    <ligand>
        <name>ATP</name>
        <dbReference type="ChEBI" id="CHEBI:30616"/>
    </ligand>
</feature>
<dbReference type="FunFam" id="3.80.10.10:FF:000041">
    <property type="entry name" value="LRR receptor-like serine/threonine-protein kinase ERECTA"/>
    <property type="match status" value="1"/>
</dbReference>
<keyword evidence="28" id="KW-1185">Reference proteome</keyword>
<dbReference type="SUPFAM" id="SSF52058">
    <property type="entry name" value="L domain-like"/>
    <property type="match status" value="2"/>
</dbReference>
<evidence type="ECO:0000256" key="10">
    <source>
        <dbReference type="ARBA" id="ARBA00022729"/>
    </source>
</evidence>
<dbReference type="Gene3D" id="1.10.510.10">
    <property type="entry name" value="Transferase(Phosphotransferase) domain 1"/>
    <property type="match status" value="1"/>
</dbReference>
<dbReference type="InterPro" id="IPR001611">
    <property type="entry name" value="Leu-rich_rpt"/>
</dbReference>
<dbReference type="InterPro" id="IPR055414">
    <property type="entry name" value="LRR_R13L4/SHOC2-like"/>
</dbReference>
<keyword evidence="17" id="KW-0675">Receptor</keyword>
<evidence type="ECO:0000256" key="8">
    <source>
        <dbReference type="ARBA" id="ARBA00022679"/>
    </source>
</evidence>
<evidence type="ECO:0000256" key="12">
    <source>
        <dbReference type="ARBA" id="ARBA00022741"/>
    </source>
</evidence>
<evidence type="ECO:0000256" key="25">
    <source>
        <dbReference type="SAM" id="Phobius"/>
    </source>
</evidence>
<keyword evidence="6" id="KW-0597">Phosphoprotein</keyword>
<evidence type="ECO:0000256" key="13">
    <source>
        <dbReference type="ARBA" id="ARBA00022777"/>
    </source>
</evidence>
<dbReference type="Pfam" id="PF23598">
    <property type="entry name" value="LRR_14"/>
    <property type="match status" value="1"/>
</dbReference>
<evidence type="ECO:0000256" key="16">
    <source>
        <dbReference type="ARBA" id="ARBA00023136"/>
    </source>
</evidence>
<keyword evidence="10" id="KW-0732">Signal</keyword>
<sequence length="765" mass="82844">MSSLTAFSVSNNQLSGTIPPGAFNALHRLESLILSNNQLRGSIPPSIYNASKINLLQLTDNYFSGTVPLEVGNLGDINWLQLSGNLLEAKEPKDWEFLTELVNSSQLEFLLLGSCKFGGALPKSLSNLSTSLRFISLSHNAISGSIPRDIGNLINLQFLDLRFNSFRGSLPSSFSKLKNLHTFSVALNKMSGLIPMAIGNLTELNQLELVGNSFSGMIPSTIGNLTKLVPFQLKYSRSAHSSHILDVSDNNLEGSIPDEIGKLINLVEFRAALNKLSGEIPSSLGECQVLQNLYLQNNMFSGGIPSLLGQLKSLQIADLSSNNLSGTTFFGTFGVLDYLNLSFNSFSGELPTIGVFANSSAIPIQGNSKLCGGILDLHLPSCPSDIPKKKHMRPVIPIVISLVATGFILASVYMLLIWHKRKKTTMPSTTFMQGHQLVSYSQLVKATDGFSEANLLGSGAFGSVYKGELEGHVGESTNLVAVKVLKLQTPGAVKSFVAECEALRNLRHRNLVKIVTACLSIDYSGNDFKAIVYDFMPNGSLESWLHPDTNGQMEQQFLNLLERVSILLDVAFALDYLHCHGPAPVIHCDLKSSNVLLDADMVAHVGDFGLAKILYENSTVFHQSMSSVGVRGTIGYAAPEYGAGNMASTHGDIYSYGILVLEMVTGKRPTDSNFTGGLSLREYVELGLQGRVLDVVDTHLSMRLENGFQTAGIFSPEAKIDSLISLLRLGVSCSHETPSSRMSTGEVIKELHDIKESLMQGTITS</sequence>
<keyword evidence="11" id="KW-0677">Repeat</keyword>
<dbReference type="InterPro" id="IPR008271">
    <property type="entry name" value="Ser/Thr_kinase_AS"/>
</dbReference>
<dbReference type="AlphaFoldDB" id="A0A8T0P7X0"/>
<evidence type="ECO:0000256" key="21">
    <source>
        <dbReference type="ARBA" id="ARBA00054320"/>
    </source>
</evidence>
<evidence type="ECO:0000256" key="24">
    <source>
        <dbReference type="PROSITE-ProRule" id="PRU10141"/>
    </source>
</evidence>
<dbReference type="Gene3D" id="3.80.10.10">
    <property type="entry name" value="Ribonuclease Inhibitor"/>
    <property type="match status" value="2"/>
</dbReference>
<dbReference type="PANTHER" id="PTHR27008:SF476">
    <property type="entry name" value="OS11G0569800 PROTEIN"/>
    <property type="match status" value="1"/>
</dbReference>
<evidence type="ECO:0000256" key="5">
    <source>
        <dbReference type="ARBA" id="ARBA00022527"/>
    </source>
</evidence>
<dbReference type="FunFam" id="3.30.200.20:FF:000432">
    <property type="entry name" value="LRR receptor-like serine/threonine-protein kinase EFR"/>
    <property type="match status" value="1"/>
</dbReference>
<evidence type="ECO:0000256" key="3">
    <source>
        <dbReference type="ARBA" id="ARBA00012513"/>
    </source>
</evidence>
<proteinExistence type="predicted"/>
<dbReference type="Pfam" id="PF00560">
    <property type="entry name" value="LRR_1"/>
    <property type="match status" value="3"/>
</dbReference>
<keyword evidence="18" id="KW-0325">Glycoprotein</keyword>
<keyword evidence="4" id="KW-1003">Cell membrane</keyword>
<evidence type="ECO:0000256" key="22">
    <source>
        <dbReference type="ARBA" id="ARBA00056628"/>
    </source>
</evidence>
<dbReference type="InterPro" id="IPR017441">
    <property type="entry name" value="Protein_kinase_ATP_BS"/>
</dbReference>
<dbReference type="GO" id="GO:0005886">
    <property type="term" value="C:plasma membrane"/>
    <property type="evidence" value="ECO:0007669"/>
    <property type="project" value="UniProtKB-SubCell"/>
</dbReference>
<dbReference type="SUPFAM" id="SSF56112">
    <property type="entry name" value="Protein kinase-like (PK-like)"/>
    <property type="match status" value="1"/>
</dbReference>
<dbReference type="InterPro" id="IPR032675">
    <property type="entry name" value="LRR_dom_sf"/>
</dbReference>
<evidence type="ECO:0000256" key="9">
    <source>
        <dbReference type="ARBA" id="ARBA00022692"/>
    </source>
</evidence>
<evidence type="ECO:0000256" key="4">
    <source>
        <dbReference type="ARBA" id="ARBA00022475"/>
    </source>
</evidence>